<proteinExistence type="predicted"/>
<dbReference type="Proteomes" id="UP001202961">
    <property type="component" value="Unassembled WGS sequence"/>
</dbReference>
<evidence type="ECO:0000313" key="2">
    <source>
        <dbReference type="Proteomes" id="UP001202961"/>
    </source>
</evidence>
<keyword evidence="2" id="KW-1185">Reference proteome</keyword>
<accession>A0ABT0U163</accession>
<dbReference type="EMBL" id="JAMQBK010000024">
    <property type="protein sequence ID" value="MCM2370608.1"/>
    <property type="molecule type" value="Genomic_DNA"/>
</dbReference>
<sequence length="132" mass="14600">MPRFTDQSEIATALKGLGIADTIAEALAAEQVNDGSPHVETTSFLRIVNSFVCKLDAPESLDYVHSLSAEELETNLFAKSVRRMLDSGVSPLDIKTVIRETQCDLLENVFSLLDNVSDYDGLHENINAMKKW</sequence>
<comment type="caution">
    <text evidence="1">The sequence shown here is derived from an EMBL/GenBank/DDBJ whole genome shotgun (WGS) entry which is preliminary data.</text>
</comment>
<name>A0ABT0U163_9BACT</name>
<organism evidence="1 2">
    <name type="scientific">Aporhodopirellula aestuarii</name>
    <dbReference type="NCBI Taxonomy" id="2950107"/>
    <lineage>
        <taxon>Bacteria</taxon>
        <taxon>Pseudomonadati</taxon>
        <taxon>Planctomycetota</taxon>
        <taxon>Planctomycetia</taxon>
        <taxon>Pirellulales</taxon>
        <taxon>Pirellulaceae</taxon>
        <taxon>Aporhodopirellula</taxon>
    </lineage>
</organism>
<evidence type="ECO:0000313" key="1">
    <source>
        <dbReference type="EMBL" id="MCM2370608.1"/>
    </source>
</evidence>
<dbReference type="RefSeq" id="WP_250928276.1">
    <property type="nucleotide sequence ID" value="NZ_JAMQBK010000024.1"/>
</dbReference>
<gene>
    <name evidence="1" type="ORF">NB063_08200</name>
</gene>
<protein>
    <submittedName>
        <fullName evidence="1">Uncharacterized protein</fullName>
    </submittedName>
</protein>
<reference evidence="1 2" key="1">
    <citation type="journal article" date="2022" name="Syst. Appl. Microbiol.">
        <title>Rhodopirellula aestuarii sp. nov., a novel member of the genus Rhodopirellula isolated from brackish sediments collected in the Tagus River estuary, Portugal.</title>
        <authorList>
            <person name="Vitorino I.R."/>
            <person name="Klimek D."/>
            <person name="Calusinska M."/>
            <person name="Lobo-da-Cunha A."/>
            <person name="Vasconcelos V."/>
            <person name="Lage O.M."/>
        </authorList>
    </citation>
    <scope>NUCLEOTIDE SEQUENCE [LARGE SCALE GENOMIC DNA]</scope>
    <source>
        <strain evidence="1 2">ICT_H3.1</strain>
    </source>
</reference>